<feature type="non-terminal residue" evidence="2">
    <location>
        <position position="1"/>
    </location>
</feature>
<feature type="compositionally biased region" description="Basic residues" evidence="1">
    <location>
        <begin position="10"/>
        <end position="19"/>
    </location>
</feature>
<gene>
    <name evidence="2" type="ORF">Tci_848030</name>
</gene>
<proteinExistence type="predicted"/>
<name>A0A699QUS7_TANCI</name>
<dbReference type="EMBL" id="BKCJ011054571">
    <property type="protein sequence ID" value="GFC76060.1"/>
    <property type="molecule type" value="Genomic_DNA"/>
</dbReference>
<dbReference type="AlphaFoldDB" id="A0A699QUS7"/>
<evidence type="ECO:0000256" key="1">
    <source>
        <dbReference type="SAM" id="MobiDB-lite"/>
    </source>
</evidence>
<accession>A0A699QUS7</accession>
<feature type="region of interest" description="Disordered" evidence="1">
    <location>
        <begin position="1"/>
        <end position="37"/>
    </location>
</feature>
<feature type="non-terminal residue" evidence="2">
    <location>
        <position position="113"/>
    </location>
</feature>
<reference evidence="2" key="1">
    <citation type="journal article" date="2019" name="Sci. Rep.">
        <title>Draft genome of Tanacetum cinerariifolium, the natural source of mosquito coil.</title>
        <authorList>
            <person name="Yamashiro T."/>
            <person name="Shiraishi A."/>
            <person name="Satake H."/>
            <person name="Nakayama K."/>
        </authorList>
    </citation>
    <scope>NUCLEOTIDE SEQUENCE</scope>
</reference>
<protein>
    <submittedName>
        <fullName evidence="2">Uncharacterized protein</fullName>
    </submittedName>
</protein>
<organism evidence="2">
    <name type="scientific">Tanacetum cinerariifolium</name>
    <name type="common">Dalmatian daisy</name>
    <name type="synonym">Chrysanthemum cinerariifolium</name>
    <dbReference type="NCBI Taxonomy" id="118510"/>
    <lineage>
        <taxon>Eukaryota</taxon>
        <taxon>Viridiplantae</taxon>
        <taxon>Streptophyta</taxon>
        <taxon>Embryophyta</taxon>
        <taxon>Tracheophyta</taxon>
        <taxon>Spermatophyta</taxon>
        <taxon>Magnoliopsida</taxon>
        <taxon>eudicotyledons</taxon>
        <taxon>Gunneridae</taxon>
        <taxon>Pentapetalae</taxon>
        <taxon>asterids</taxon>
        <taxon>campanulids</taxon>
        <taxon>Asterales</taxon>
        <taxon>Asteraceae</taxon>
        <taxon>Asteroideae</taxon>
        <taxon>Anthemideae</taxon>
        <taxon>Anthemidinae</taxon>
        <taxon>Tanacetum</taxon>
    </lineage>
</organism>
<sequence length="113" mass="12653">RAASTPHPGAARRYHRLHGHGGGQHYPGPRWHRDFGPRRNAPSLRALLLRPARVGRQNQPGEYGGDAYYIGQARQDLVGTTRHFVPPFFTFDITPSALPSTLGRLGWGRSTRY</sequence>
<comment type="caution">
    <text evidence="2">The sequence shown here is derived from an EMBL/GenBank/DDBJ whole genome shotgun (WGS) entry which is preliminary data.</text>
</comment>
<evidence type="ECO:0000313" key="2">
    <source>
        <dbReference type="EMBL" id="GFC76060.1"/>
    </source>
</evidence>